<keyword evidence="3" id="KW-1185">Reference proteome</keyword>
<protein>
    <submittedName>
        <fullName evidence="2">Uncharacterized protein</fullName>
    </submittedName>
</protein>
<accession>A0AAD6WV82</accession>
<sequence>MAWVTIVSSPFVQFRSLHRSQYWVSALQLNPTYPSRDPSPPHKIQQHRVRTAQPNVDSPPQTHKITRTSQSAPTNASLASLDEAKIESSLIWIWIAFPRLSVF</sequence>
<name>A0AAD6WV82_9AGAR</name>
<feature type="compositionally biased region" description="Polar residues" evidence="1">
    <location>
        <begin position="52"/>
        <end position="74"/>
    </location>
</feature>
<evidence type="ECO:0000313" key="2">
    <source>
        <dbReference type="EMBL" id="KAJ7024711.1"/>
    </source>
</evidence>
<evidence type="ECO:0000313" key="3">
    <source>
        <dbReference type="Proteomes" id="UP001218188"/>
    </source>
</evidence>
<evidence type="ECO:0000256" key="1">
    <source>
        <dbReference type="SAM" id="MobiDB-lite"/>
    </source>
</evidence>
<dbReference type="EMBL" id="JARJCM010000165">
    <property type="protein sequence ID" value="KAJ7024711.1"/>
    <property type="molecule type" value="Genomic_DNA"/>
</dbReference>
<comment type="caution">
    <text evidence="2">The sequence shown here is derived from an EMBL/GenBank/DDBJ whole genome shotgun (WGS) entry which is preliminary data.</text>
</comment>
<reference evidence="2" key="1">
    <citation type="submission" date="2023-03" db="EMBL/GenBank/DDBJ databases">
        <title>Massive genome expansion in bonnet fungi (Mycena s.s.) driven by repeated elements and novel gene families across ecological guilds.</title>
        <authorList>
            <consortium name="Lawrence Berkeley National Laboratory"/>
            <person name="Harder C.B."/>
            <person name="Miyauchi S."/>
            <person name="Viragh M."/>
            <person name="Kuo A."/>
            <person name="Thoen E."/>
            <person name="Andreopoulos B."/>
            <person name="Lu D."/>
            <person name="Skrede I."/>
            <person name="Drula E."/>
            <person name="Henrissat B."/>
            <person name="Morin E."/>
            <person name="Kohler A."/>
            <person name="Barry K."/>
            <person name="LaButti K."/>
            <person name="Morin E."/>
            <person name="Salamov A."/>
            <person name="Lipzen A."/>
            <person name="Mereny Z."/>
            <person name="Hegedus B."/>
            <person name="Baldrian P."/>
            <person name="Stursova M."/>
            <person name="Weitz H."/>
            <person name="Taylor A."/>
            <person name="Grigoriev I.V."/>
            <person name="Nagy L.G."/>
            <person name="Martin F."/>
            <person name="Kauserud H."/>
        </authorList>
    </citation>
    <scope>NUCLEOTIDE SEQUENCE</scope>
    <source>
        <strain evidence="2">CBHHK200</strain>
    </source>
</reference>
<feature type="region of interest" description="Disordered" evidence="1">
    <location>
        <begin position="33"/>
        <end position="74"/>
    </location>
</feature>
<gene>
    <name evidence="2" type="ORF">C8F04DRAFT_1269964</name>
</gene>
<organism evidence="2 3">
    <name type="scientific">Mycena alexandri</name>
    <dbReference type="NCBI Taxonomy" id="1745969"/>
    <lineage>
        <taxon>Eukaryota</taxon>
        <taxon>Fungi</taxon>
        <taxon>Dikarya</taxon>
        <taxon>Basidiomycota</taxon>
        <taxon>Agaricomycotina</taxon>
        <taxon>Agaricomycetes</taxon>
        <taxon>Agaricomycetidae</taxon>
        <taxon>Agaricales</taxon>
        <taxon>Marasmiineae</taxon>
        <taxon>Mycenaceae</taxon>
        <taxon>Mycena</taxon>
    </lineage>
</organism>
<dbReference type="Proteomes" id="UP001218188">
    <property type="component" value="Unassembled WGS sequence"/>
</dbReference>
<proteinExistence type="predicted"/>
<dbReference type="AlphaFoldDB" id="A0AAD6WV82"/>